<geneLocation type="plasmid" evidence="1">
    <name>pYE854</name>
</geneLocation>
<protein>
    <submittedName>
        <fullName evidence="1">Uncharacterized protein</fullName>
    </submittedName>
</protein>
<dbReference type="EMBL" id="AM905950">
    <property type="protein sequence ID" value="CAP20101.1"/>
    <property type="molecule type" value="Genomic_DNA"/>
</dbReference>
<organism evidence="1">
    <name type="scientific">Yersinia enterocolitica</name>
    <dbReference type="NCBI Taxonomy" id="630"/>
    <lineage>
        <taxon>Bacteria</taxon>
        <taxon>Pseudomonadati</taxon>
        <taxon>Pseudomonadota</taxon>
        <taxon>Gammaproteobacteria</taxon>
        <taxon>Enterobacterales</taxon>
        <taxon>Yersiniaceae</taxon>
        <taxon>Yersinia</taxon>
    </lineage>
</organism>
<evidence type="ECO:0000313" key="1">
    <source>
        <dbReference type="EMBL" id="CAP20101.1"/>
    </source>
</evidence>
<proteinExistence type="predicted"/>
<name>B0RKJ4_YEREN</name>
<keyword evidence="1" id="KW-0614">Plasmid</keyword>
<reference evidence="1" key="1">
    <citation type="journal article" date="2008" name="J. Bacteriol.">
        <title>Genetic and functional properties of the self-transmissible Yersinia enterocolitica plasmid pYE854, which mobilizes the virulence plasmid pYV.</title>
        <authorList>
            <person name="Hammerl J.A."/>
            <person name="Klein I."/>
            <person name="Lanka E."/>
            <person name="Appel B."/>
            <person name="Hertwig S."/>
        </authorList>
    </citation>
    <scope>NUCLEOTIDE SEQUENCE [LARGE SCALE GENOMIC DNA]</scope>
    <source>
        <strain evidence="1">29854</strain>
        <plasmid evidence="1">pYE854</plasmid>
    </source>
</reference>
<accession>B0RKJ4</accession>
<dbReference type="AlphaFoldDB" id="B0RKJ4"/>
<sequence length="98" mass="10525">MLPASGCSSAEASLFFVLPDLLAPVHGIPANKRSTFILFLMSTSWIADSIIILSASNISGFISIDASMYFLSLSTITEFFSLMPFDLNPSCADLARTP</sequence>